<dbReference type="Proteomes" id="UP000398217">
    <property type="component" value="Unassembled WGS sequence"/>
</dbReference>
<comment type="caution">
    <text evidence="2">The sequence shown here is derived from an EMBL/GenBank/DDBJ whole genome shotgun (WGS) entry which is preliminary data.</text>
</comment>
<feature type="region of interest" description="Disordered" evidence="1">
    <location>
        <begin position="368"/>
        <end position="389"/>
    </location>
</feature>
<protein>
    <recommendedName>
        <fullName evidence="4">Lipoprotein</fullName>
    </recommendedName>
</protein>
<keyword evidence="3" id="KW-1185">Reference proteome</keyword>
<reference evidence="3" key="1">
    <citation type="journal article" date="2020" name="Int. J. Syst. Evol. Microbiol.">
        <title>Capnocytophaga felis sp. nov. isolated from the feline oral cavity.</title>
        <authorList>
            <person name="Suzuki M."/>
            <person name="Umeda K."/>
            <person name="Kimura M."/>
            <person name="Imaoka K."/>
            <person name="Morikawa S."/>
            <person name="Maeda K."/>
        </authorList>
    </citation>
    <scope>NUCLEOTIDE SEQUENCE [LARGE SCALE GENOMIC DNA]</scope>
    <source>
        <strain evidence="3">KC07070</strain>
    </source>
</reference>
<dbReference type="EMBL" id="BLBC01000009">
    <property type="protein sequence ID" value="GET46349.1"/>
    <property type="molecule type" value="Genomic_DNA"/>
</dbReference>
<dbReference type="AlphaFoldDB" id="A0A5M4B9S5"/>
<proteinExistence type="predicted"/>
<sequence>MLYRLLIIILLTASYSCKNNTDTSKLPKEHKVKSIEFEEFSIADISSNAQSDIRSWKSFQSLMQVIVSMAPSKIKNTENLVNSNPDSLLIYNRLAPINTKTIYENITVERDWRTHNNLKDTIFRLEKKKDKEISFMQWNKFLVKNIPYTFSVFAKNLNYNTVTLGFSEKEEDLYKEIFVLDSSYTEHTNTKKVKLLDDNWKELQLTFVPKNEGVHGIKLSFEEDSKNGDNILFYRPTLQIPTKYFSKIGEYSDKIIKEQSSVESSYYTVFFWLMQIEEELKQLLAEDAFPEKIEAPAIKARFRLFETQVKELADNVKNNPNFQKEDVQKSIRNMQNTFNDIILRINNFYDSDLENQMQYIKSQPDTIQSINNKNTKSTNDNLQNPDNIM</sequence>
<dbReference type="PROSITE" id="PS51257">
    <property type="entry name" value="PROKAR_LIPOPROTEIN"/>
    <property type="match status" value="1"/>
</dbReference>
<dbReference type="RefSeq" id="WP_155284982.1">
    <property type="nucleotide sequence ID" value="NZ_BLBC01000009.1"/>
</dbReference>
<organism evidence="2 3">
    <name type="scientific">Capnocytophaga felis</name>
    <dbReference type="NCBI Taxonomy" id="2267611"/>
    <lineage>
        <taxon>Bacteria</taxon>
        <taxon>Pseudomonadati</taxon>
        <taxon>Bacteroidota</taxon>
        <taxon>Flavobacteriia</taxon>
        <taxon>Flavobacteriales</taxon>
        <taxon>Flavobacteriaceae</taxon>
        <taxon>Capnocytophaga</taxon>
    </lineage>
</organism>
<name>A0A5M4B9S5_9FLAO</name>
<evidence type="ECO:0000313" key="2">
    <source>
        <dbReference type="EMBL" id="GET46349.1"/>
    </source>
</evidence>
<evidence type="ECO:0000313" key="3">
    <source>
        <dbReference type="Proteomes" id="UP000398217"/>
    </source>
</evidence>
<accession>A0A5M4B9S5</accession>
<evidence type="ECO:0008006" key="4">
    <source>
        <dbReference type="Google" id="ProtNLM"/>
    </source>
</evidence>
<gene>
    <name evidence="2" type="ORF">RCZ01_16510</name>
</gene>
<dbReference type="OrthoDB" id="1147523at2"/>
<evidence type="ECO:0000256" key="1">
    <source>
        <dbReference type="SAM" id="MobiDB-lite"/>
    </source>
</evidence>